<dbReference type="InterPro" id="IPR003749">
    <property type="entry name" value="ThiS/MoaD-like"/>
</dbReference>
<dbReference type="STRING" id="868595.Desca_1940"/>
<reference evidence="1 2" key="1">
    <citation type="submission" date="2011-05" db="EMBL/GenBank/DDBJ databases">
        <title>Complete sequence of Desulfotomaculum carboxydivorans CO-1-SRB.</title>
        <authorList>
            <consortium name="US DOE Joint Genome Institute"/>
            <person name="Lucas S."/>
            <person name="Han J."/>
            <person name="Lapidus A."/>
            <person name="Cheng J.-F."/>
            <person name="Goodwin L."/>
            <person name="Pitluck S."/>
            <person name="Peters L."/>
            <person name="Mikhailova N."/>
            <person name="Lu M."/>
            <person name="Han C."/>
            <person name="Tapia R."/>
            <person name="Land M."/>
            <person name="Hauser L."/>
            <person name="Kyrpides N."/>
            <person name="Ivanova N."/>
            <person name="Pagani I."/>
            <person name="Stams A."/>
            <person name="Plugge C."/>
            <person name="Muyzer G."/>
            <person name="Kuever J."/>
            <person name="Parshina S."/>
            <person name="Ivanova A."/>
            <person name="Nazina T."/>
            <person name="Woyke T."/>
        </authorList>
    </citation>
    <scope>NUCLEOTIDE SEQUENCE [LARGE SCALE GENOMIC DNA]</scope>
    <source>
        <strain evidence="2">DSM 14880 / VKM B-2319 / CO-1-SRB</strain>
    </source>
</reference>
<dbReference type="InterPro" id="IPR012675">
    <property type="entry name" value="Beta-grasp_dom_sf"/>
</dbReference>
<dbReference type="KEGG" id="dca:Desca_1940"/>
<dbReference type="Pfam" id="PF02597">
    <property type="entry name" value="ThiS"/>
    <property type="match status" value="1"/>
</dbReference>
<evidence type="ECO:0000313" key="2">
    <source>
        <dbReference type="Proteomes" id="UP000009226"/>
    </source>
</evidence>
<dbReference type="AlphaFoldDB" id="F6B8T8"/>
<organism evidence="1 2">
    <name type="scientific">Desulfotomaculum nigrificans (strain DSM 14880 / VKM B-2319 / CO-1-SRB)</name>
    <name type="common">Desulfotomaculum carboxydivorans</name>
    <dbReference type="NCBI Taxonomy" id="868595"/>
    <lineage>
        <taxon>Bacteria</taxon>
        <taxon>Bacillati</taxon>
        <taxon>Bacillota</taxon>
        <taxon>Clostridia</taxon>
        <taxon>Eubacteriales</taxon>
        <taxon>Desulfotomaculaceae</taxon>
        <taxon>Desulfotomaculum</taxon>
    </lineage>
</organism>
<dbReference type="EMBL" id="CP002736">
    <property type="protein sequence ID" value="AEF94781.1"/>
    <property type="molecule type" value="Genomic_DNA"/>
</dbReference>
<dbReference type="Gene3D" id="3.10.20.30">
    <property type="match status" value="1"/>
</dbReference>
<accession>F6B8T8</accession>
<dbReference type="eggNOG" id="COG1977">
    <property type="taxonomic scope" value="Bacteria"/>
</dbReference>
<sequence>MNVQVRLLGILSISYPAFSKFRTIKIDKGITIEELIKHMGLNLSDIHFISVNGKMVKAEYQPVEGDKIIFFPPASGG</sequence>
<dbReference type="HOGENOM" id="CLU_114601_5_2_9"/>
<keyword evidence="2" id="KW-1185">Reference proteome</keyword>
<evidence type="ECO:0000313" key="1">
    <source>
        <dbReference type="EMBL" id="AEF94781.1"/>
    </source>
</evidence>
<dbReference type="RefSeq" id="WP_013810456.1">
    <property type="nucleotide sequence ID" value="NC_015565.1"/>
</dbReference>
<dbReference type="Proteomes" id="UP000009226">
    <property type="component" value="Chromosome"/>
</dbReference>
<dbReference type="SUPFAM" id="SSF54285">
    <property type="entry name" value="MoaD/ThiS"/>
    <property type="match status" value="1"/>
</dbReference>
<name>F6B8T8_DESCC</name>
<protein>
    <submittedName>
        <fullName evidence="1">ThiamineS protein</fullName>
    </submittedName>
</protein>
<proteinExistence type="predicted"/>
<dbReference type="InterPro" id="IPR016155">
    <property type="entry name" value="Mopterin_synth/thiamin_S_b"/>
</dbReference>
<gene>
    <name evidence="1" type="ordered locus">Desca_1940</name>
</gene>